<dbReference type="EMBL" id="CP000733">
    <property type="protein sequence ID" value="ABS76956.1"/>
    <property type="molecule type" value="Genomic_DNA"/>
</dbReference>
<name>A9KDN0_COXBN</name>
<dbReference type="Proteomes" id="UP000008555">
    <property type="component" value="Chromosome"/>
</dbReference>
<proteinExistence type="predicted"/>
<evidence type="ECO:0000313" key="2">
    <source>
        <dbReference type="Proteomes" id="UP000008555"/>
    </source>
</evidence>
<organism evidence="1 2">
    <name type="scientific">Coxiella burnetii (strain Dugway 5J108-111)</name>
    <dbReference type="NCBI Taxonomy" id="434922"/>
    <lineage>
        <taxon>Bacteria</taxon>
        <taxon>Pseudomonadati</taxon>
        <taxon>Pseudomonadota</taxon>
        <taxon>Gammaproteobacteria</taxon>
        <taxon>Legionellales</taxon>
        <taxon>Coxiellaceae</taxon>
        <taxon>Coxiella</taxon>
    </lineage>
</organism>
<dbReference type="AlphaFoldDB" id="A9KDN0"/>
<dbReference type="KEGG" id="cbd:CBUD_0381"/>
<accession>A9KDN0</accession>
<sequence>MKKNVFLKNLKTNATIDQRGNNSNFDLCCGSKSNASSSDERKNNSGPFFRFFSPSELNHRSIKSDEEFATKSLKLPKLSIKNKREV</sequence>
<gene>
    <name evidence="1" type="ordered locus">CBUD_0381</name>
</gene>
<evidence type="ECO:0000313" key="1">
    <source>
        <dbReference type="EMBL" id="ABS76956.1"/>
    </source>
</evidence>
<dbReference type="HOGENOM" id="CLU_2492603_0_0_6"/>
<reference evidence="1 2" key="1">
    <citation type="journal article" date="2009" name="Infect. Immun.">
        <title>Comparative genomics reveal extensive transposon-mediated genomic plasticity and diversity among potential effector proteins within the genus Coxiella.</title>
        <authorList>
            <person name="Beare P.A."/>
            <person name="Unsworth N."/>
            <person name="Andoh M."/>
            <person name="Voth D.E."/>
            <person name="Omsland A."/>
            <person name="Gilk S.D."/>
            <person name="Williams K.P."/>
            <person name="Sobral B.W."/>
            <person name="Kupko J.J.III."/>
            <person name="Porcella S.F."/>
            <person name="Samuel J.E."/>
            <person name="Heinzen R.A."/>
        </authorList>
    </citation>
    <scope>NUCLEOTIDE SEQUENCE [LARGE SCALE GENOMIC DNA]</scope>
    <source>
        <strain evidence="1 2">Dugway 5J108-111</strain>
    </source>
</reference>
<protein>
    <submittedName>
        <fullName evidence="1">Uncharacterized protein</fullName>
    </submittedName>
</protein>